<dbReference type="InterPro" id="IPR039537">
    <property type="entry name" value="Retrotran_Ty1/copia-like"/>
</dbReference>
<dbReference type="SUPFAM" id="SSF56672">
    <property type="entry name" value="DNA/RNA polymerases"/>
    <property type="match status" value="1"/>
</dbReference>
<reference evidence="21" key="1">
    <citation type="submission" date="2020-11" db="EMBL/GenBank/DDBJ databases">
        <authorList>
            <person name="Whitehead M."/>
        </authorList>
    </citation>
    <scope>NUCLEOTIDE SEQUENCE</scope>
    <source>
        <strain evidence="21">EGII</strain>
    </source>
</reference>
<comment type="function">
    <text evidence="1">The aspartyl protease (PR) mediates the proteolytic cleavages of the Gag and Gag-Pol polyproteins after assembly of the VLP.</text>
</comment>
<dbReference type="OrthoDB" id="8058138at2759"/>
<keyword evidence="16" id="KW-0233">DNA recombination</keyword>
<evidence type="ECO:0000256" key="1">
    <source>
        <dbReference type="ARBA" id="ARBA00002180"/>
    </source>
</evidence>
<keyword evidence="6" id="KW-0547">Nucleotide-binding</keyword>
<sequence>MSNIEDSEASLPEIKADPISKCCEAVEVMALNTSRIELLSKNNFDTWSMQVEALLIKNDLWEYVNGSNLMPAETDTAAKSVWLKADRKARADLVLAIQPSELKQVRGCETSREVWLKLESIYASKGPARKATLLKQLMLQKLDEGDDVKEHIAKFFDAVDKLESMNVQINGDLLSIMLLYSLPSTYENFRCAIESRDELPTAEVLKIKIIEESEARKQSAGNTVIAMAAKSHVQDKQSRQKFIKSKREFRCFKCGFLGHKARFCSAKRDSDDHGKESNNSKHSAYSADETYAAYHSAVEEKFLEDIRGRRAWILDSGCTAHLCGDKYMFKMMKMSPKAKLNLASQQASADVRGKGSVHLSVIGADGQRVAEFQNTLFVPELRTNLISVAQITNKGYKVTFTKDGAFVSNADGKITLTADRKGDLYYVRESSECAYVQPKCSELLKWHYRMGHLNAADLTKLVKDGIVPASDVGDMKQLIQCEVCILGKMSALPFNRGKGPCSEPLKVIHSDVVGPFREESIGRARYFVTFIDDCTRWCEIYLLRQKSDVFEAFKLYQSFMERQTGLKIKCLQSDNGREYLNNDFDKYLSESGIARRLSVPRTPEQNGVAERMNRTLLDMTRCLLLQSGLSNCFWSEAVATACYVRNRCPSRALGGKSPYECLNKEKPNVKHFRSFGSKVMVLDKLPDKNKLAPRCDEGVFVGYPRETKSYRVWIPKAHKIICARDVRFVSEQQLFSIPTNNINDLLVPLEIPEENNGECRKFVDFTHSQIDDIRSNEPTTGADCQVEEIRRAPGRPKLMRMGNRGRPRKMFRCRVNSEPSQKTACQDSDNDSADDNDVFVGIAEISLRDALCGPEREEWSDALECEVMNIIKNDTWDIVTIVDNKNIVGCRFVLTNKYGPDGNIERRKARLVAKGCGQKYGINYTDTYAPVARLESIRLLLALSTHFNLTIWQFDVVSAYLNGTLSEKVFMRVPDNLYDILKRLQIKFNKTGDVGSKASKMMNEIDKGGNACRLKRALYGLKQAGRQWYAELKSKLISMGLKPTENESCLFHGYFEKNLVLLLVYVDDLLIASSEVKIIHKLKQKLLKYFEIKDIGRANYCLGLEIHQKDGTISLKQSGYIQALLKKFGMSQCNPVATPSELNMNFDKNDTINEACPYRELIGALMYMSVSARPDIANTVSRLAQFVANPTKCHWNAAKRVLRYLAGTANKGLLYRKTDLPLIGYADADWGGCTTDRRSYTGYVFLLSGAVISWKSQKQRTVALSSTEAEYVSLAESAKEAVYLRSLLNEIGLQKLADATIYVDNRGAQCLANDPVFHARTKHIDIKHHFVRECISAGLFSLKHVSTQEMIADVMTKPLARANHEKCLTGLGLSI</sequence>
<keyword evidence="14" id="KW-0808">Transferase</keyword>
<dbReference type="GO" id="GO:0042575">
    <property type="term" value="C:DNA polymerase complex"/>
    <property type="evidence" value="ECO:0007669"/>
    <property type="project" value="UniProtKB-ARBA"/>
</dbReference>
<name>A0A811VGT3_CERCA</name>
<keyword evidence="14" id="KW-0239">DNA-directed DNA polymerase</keyword>
<dbReference type="InterPro" id="IPR013103">
    <property type="entry name" value="RVT_2"/>
</dbReference>
<evidence type="ECO:0000256" key="12">
    <source>
        <dbReference type="ARBA" id="ARBA00022908"/>
    </source>
</evidence>
<keyword evidence="22" id="KW-1185">Reference proteome</keyword>
<keyword evidence="14" id="KW-0548">Nucleotidyltransferase</keyword>
<dbReference type="PROSITE" id="PS50994">
    <property type="entry name" value="INTEGRASE"/>
    <property type="match status" value="1"/>
</dbReference>
<dbReference type="PROSITE" id="PS50158">
    <property type="entry name" value="ZF_CCHC"/>
    <property type="match status" value="1"/>
</dbReference>
<evidence type="ECO:0000256" key="14">
    <source>
        <dbReference type="ARBA" id="ARBA00022932"/>
    </source>
</evidence>
<keyword evidence="15" id="KW-0917">Virion maturation</keyword>
<evidence type="ECO:0000256" key="13">
    <source>
        <dbReference type="ARBA" id="ARBA00022918"/>
    </source>
</evidence>
<dbReference type="Proteomes" id="UP000606786">
    <property type="component" value="Unassembled WGS sequence"/>
</dbReference>
<keyword evidence="5" id="KW-0479">Metal-binding</keyword>
<dbReference type="InterPro" id="IPR001584">
    <property type="entry name" value="Integrase_cat-core"/>
</dbReference>
<evidence type="ECO:0000256" key="15">
    <source>
        <dbReference type="ARBA" id="ARBA00023113"/>
    </source>
</evidence>
<keyword evidence="13" id="KW-0695">RNA-directed DNA polymerase</keyword>
<dbReference type="InterPro" id="IPR043502">
    <property type="entry name" value="DNA/RNA_pol_sf"/>
</dbReference>
<dbReference type="Pfam" id="PF14223">
    <property type="entry name" value="Retrotran_gag_2"/>
    <property type="match status" value="1"/>
</dbReference>
<evidence type="ECO:0000256" key="5">
    <source>
        <dbReference type="ARBA" id="ARBA00022723"/>
    </source>
</evidence>
<feature type="domain" description="CCHC-type" evidence="19">
    <location>
        <begin position="250"/>
        <end position="264"/>
    </location>
</feature>
<dbReference type="PANTHER" id="PTHR42648">
    <property type="entry name" value="TRANSPOSASE, PUTATIVE-RELATED"/>
    <property type="match status" value="1"/>
</dbReference>
<keyword evidence="17" id="KW-0511">Multifunctional enzyme</keyword>
<dbReference type="GO" id="GO:0015074">
    <property type="term" value="P:DNA integration"/>
    <property type="evidence" value="ECO:0007669"/>
    <property type="project" value="UniProtKB-KW"/>
</dbReference>
<dbReference type="Pfam" id="PF25597">
    <property type="entry name" value="SH3_retrovirus"/>
    <property type="match status" value="1"/>
</dbReference>
<evidence type="ECO:0000256" key="8">
    <source>
        <dbReference type="ARBA" id="ARBA00022759"/>
    </source>
</evidence>
<keyword evidence="12" id="KW-0229">DNA integration</keyword>
<evidence type="ECO:0000256" key="7">
    <source>
        <dbReference type="ARBA" id="ARBA00022750"/>
    </source>
</evidence>
<evidence type="ECO:0000256" key="10">
    <source>
        <dbReference type="ARBA" id="ARBA00022840"/>
    </source>
</evidence>
<evidence type="ECO:0000256" key="17">
    <source>
        <dbReference type="ARBA" id="ARBA00023268"/>
    </source>
</evidence>
<evidence type="ECO:0000256" key="2">
    <source>
        <dbReference type="ARBA" id="ARBA00022612"/>
    </source>
</evidence>
<dbReference type="InterPro" id="IPR001878">
    <property type="entry name" value="Znf_CCHC"/>
</dbReference>
<dbReference type="InterPro" id="IPR036397">
    <property type="entry name" value="RNaseH_sf"/>
</dbReference>
<keyword evidence="3" id="KW-0645">Protease</keyword>
<dbReference type="GO" id="GO:0005524">
    <property type="term" value="F:ATP binding"/>
    <property type="evidence" value="ECO:0007669"/>
    <property type="project" value="UniProtKB-KW"/>
</dbReference>
<keyword evidence="2" id="KW-1188">Viral release from host cell</keyword>
<dbReference type="GO" id="GO:0003964">
    <property type="term" value="F:RNA-directed DNA polymerase activity"/>
    <property type="evidence" value="ECO:0007669"/>
    <property type="project" value="UniProtKB-KW"/>
</dbReference>
<keyword evidence="11" id="KW-0460">Magnesium</keyword>
<dbReference type="InterPro" id="IPR012337">
    <property type="entry name" value="RNaseH-like_sf"/>
</dbReference>
<keyword evidence="10" id="KW-0067">ATP-binding</keyword>
<dbReference type="GO" id="GO:0006310">
    <property type="term" value="P:DNA recombination"/>
    <property type="evidence" value="ECO:0007669"/>
    <property type="project" value="UniProtKB-KW"/>
</dbReference>
<dbReference type="InterPro" id="IPR025724">
    <property type="entry name" value="GAG-pre-integrase_dom"/>
</dbReference>
<evidence type="ECO:0000256" key="18">
    <source>
        <dbReference type="PROSITE-ProRule" id="PRU00047"/>
    </source>
</evidence>
<keyword evidence="4" id="KW-0540">Nuclease</keyword>
<organism evidence="21 22">
    <name type="scientific">Ceratitis capitata</name>
    <name type="common">Mediterranean fruit fly</name>
    <name type="synonym">Tephritis capitata</name>
    <dbReference type="NCBI Taxonomy" id="7213"/>
    <lineage>
        <taxon>Eukaryota</taxon>
        <taxon>Metazoa</taxon>
        <taxon>Ecdysozoa</taxon>
        <taxon>Arthropoda</taxon>
        <taxon>Hexapoda</taxon>
        <taxon>Insecta</taxon>
        <taxon>Pterygota</taxon>
        <taxon>Neoptera</taxon>
        <taxon>Endopterygota</taxon>
        <taxon>Diptera</taxon>
        <taxon>Brachycera</taxon>
        <taxon>Muscomorpha</taxon>
        <taxon>Tephritoidea</taxon>
        <taxon>Tephritidae</taxon>
        <taxon>Ceratitis</taxon>
        <taxon>Ceratitis</taxon>
    </lineage>
</organism>
<dbReference type="SUPFAM" id="SSF53098">
    <property type="entry name" value="Ribonuclease H-like"/>
    <property type="match status" value="1"/>
</dbReference>
<keyword evidence="9" id="KW-0378">Hydrolase</keyword>
<dbReference type="InterPro" id="IPR054722">
    <property type="entry name" value="PolX-like_BBD"/>
</dbReference>
<protein>
    <submittedName>
        <fullName evidence="21">(Mediterranean fruit fly) hypothetical protein</fullName>
    </submittedName>
</protein>
<dbReference type="Pfam" id="PF22936">
    <property type="entry name" value="Pol_BBD"/>
    <property type="match status" value="1"/>
</dbReference>
<keyword evidence="7" id="KW-0064">Aspartyl protease</keyword>
<evidence type="ECO:0000259" key="19">
    <source>
        <dbReference type="PROSITE" id="PS50158"/>
    </source>
</evidence>
<keyword evidence="8" id="KW-0255">Endonuclease</keyword>
<dbReference type="GO" id="GO:0003887">
    <property type="term" value="F:DNA-directed DNA polymerase activity"/>
    <property type="evidence" value="ECO:0007669"/>
    <property type="project" value="UniProtKB-KW"/>
</dbReference>
<feature type="domain" description="Integrase catalytic" evidence="20">
    <location>
        <begin position="496"/>
        <end position="666"/>
    </location>
</feature>
<dbReference type="Pfam" id="PF07727">
    <property type="entry name" value="RVT_2"/>
    <property type="match status" value="2"/>
</dbReference>
<dbReference type="GO" id="GO:0006508">
    <property type="term" value="P:proteolysis"/>
    <property type="evidence" value="ECO:0007669"/>
    <property type="project" value="UniProtKB-KW"/>
</dbReference>
<dbReference type="Gene3D" id="3.30.420.10">
    <property type="entry name" value="Ribonuclease H-like superfamily/Ribonuclease H"/>
    <property type="match status" value="1"/>
</dbReference>
<evidence type="ECO:0000256" key="9">
    <source>
        <dbReference type="ARBA" id="ARBA00022801"/>
    </source>
</evidence>
<evidence type="ECO:0000256" key="16">
    <source>
        <dbReference type="ARBA" id="ARBA00023172"/>
    </source>
</evidence>
<comment type="caution">
    <text evidence="21">The sequence shown here is derived from an EMBL/GenBank/DDBJ whole genome shotgun (WGS) entry which is preliminary data.</text>
</comment>
<evidence type="ECO:0000256" key="11">
    <source>
        <dbReference type="ARBA" id="ARBA00022842"/>
    </source>
</evidence>
<accession>A0A811VGT3</accession>
<evidence type="ECO:0000313" key="22">
    <source>
        <dbReference type="Proteomes" id="UP000606786"/>
    </source>
</evidence>
<proteinExistence type="predicted"/>
<keyword evidence="18" id="KW-0863">Zinc-finger</keyword>
<dbReference type="GO" id="GO:0003676">
    <property type="term" value="F:nucleic acid binding"/>
    <property type="evidence" value="ECO:0007669"/>
    <property type="project" value="InterPro"/>
</dbReference>
<dbReference type="Pfam" id="PF00665">
    <property type="entry name" value="rve"/>
    <property type="match status" value="1"/>
</dbReference>
<dbReference type="GO" id="GO:0004519">
    <property type="term" value="F:endonuclease activity"/>
    <property type="evidence" value="ECO:0007669"/>
    <property type="project" value="UniProtKB-KW"/>
</dbReference>
<dbReference type="GO" id="GO:0008270">
    <property type="term" value="F:zinc ion binding"/>
    <property type="evidence" value="ECO:0007669"/>
    <property type="project" value="UniProtKB-KW"/>
</dbReference>
<dbReference type="GO" id="GO:0004190">
    <property type="term" value="F:aspartic-type endopeptidase activity"/>
    <property type="evidence" value="ECO:0007669"/>
    <property type="project" value="UniProtKB-KW"/>
</dbReference>
<keyword evidence="18" id="KW-0862">Zinc</keyword>
<gene>
    <name evidence="21" type="ORF">CCAP1982_LOCUS22199</name>
</gene>
<dbReference type="InterPro" id="IPR057670">
    <property type="entry name" value="SH3_retrovirus"/>
</dbReference>
<evidence type="ECO:0000256" key="4">
    <source>
        <dbReference type="ARBA" id="ARBA00022722"/>
    </source>
</evidence>
<evidence type="ECO:0000256" key="6">
    <source>
        <dbReference type="ARBA" id="ARBA00022741"/>
    </source>
</evidence>
<evidence type="ECO:0000313" key="21">
    <source>
        <dbReference type="EMBL" id="CAD7014194.1"/>
    </source>
</evidence>
<evidence type="ECO:0000256" key="3">
    <source>
        <dbReference type="ARBA" id="ARBA00022670"/>
    </source>
</evidence>
<dbReference type="PANTHER" id="PTHR42648:SF11">
    <property type="entry name" value="TRANSPOSON TY4-P GAG-POL POLYPROTEIN"/>
    <property type="match status" value="1"/>
</dbReference>
<dbReference type="CDD" id="cd09272">
    <property type="entry name" value="RNase_HI_RT_Ty1"/>
    <property type="match status" value="1"/>
</dbReference>
<evidence type="ECO:0000259" key="20">
    <source>
        <dbReference type="PROSITE" id="PS50994"/>
    </source>
</evidence>
<dbReference type="EMBL" id="CAJHJT010000056">
    <property type="protein sequence ID" value="CAD7014194.1"/>
    <property type="molecule type" value="Genomic_DNA"/>
</dbReference>
<dbReference type="Pfam" id="PF13976">
    <property type="entry name" value="gag_pre-integrs"/>
    <property type="match status" value="1"/>
</dbReference>